<dbReference type="Proteomes" id="UP000054560">
    <property type="component" value="Unassembled WGS sequence"/>
</dbReference>
<dbReference type="EMBL" id="KQ242675">
    <property type="protein sequence ID" value="KNC77629.1"/>
    <property type="molecule type" value="Genomic_DNA"/>
</dbReference>
<keyword evidence="4" id="KW-1185">Reference proteome</keyword>
<dbReference type="RefSeq" id="XP_014151531.1">
    <property type="nucleotide sequence ID" value="XM_014296056.1"/>
</dbReference>
<feature type="transmembrane region" description="Helical" evidence="1">
    <location>
        <begin position="101"/>
        <end position="122"/>
    </location>
</feature>
<dbReference type="InterPro" id="IPR046714">
    <property type="entry name" value="DUF6787"/>
</dbReference>
<feature type="domain" description="DUF6787" evidence="2">
    <location>
        <begin position="43"/>
        <end position="130"/>
    </location>
</feature>
<dbReference type="eggNOG" id="ENOG502S8S9">
    <property type="taxonomic scope" value="Eukaryota"/>
</dbReference>
<dbReference type="Pfam" id="PF20584">
    <property type="entry name" value="DUF6787"/>
    <property type="match status" value="1"/>
</dbReference>
<accession>A0A0L0FLH7</accession>
<proteinExistence type="predicted"/>
<name>A0A0L0FLH7_9EUKA</name>
<dbReference type="AlphaFoldDB" id="A0A0L0FLH7"/>
<keyword evidence="1" id="KW-0472">Membrane</keyword>
<gene>
    <name evidence="3" type="ORF">SARC_09910</name>
</gene>
<evidence type="ECO:0000256" key="1">
    <source>
        <dbReference type="SAM" id="Phobius"/>
    </source>
</evidence>
<keyword evidence="1" id="KW-1133">Transmembrane helix</keyword>
<feature type="transmembrane region" description="Helical" evidence="1">
    <location>
        <begin position="39"/>
        <end position="57"/>
    </location>
</feature>
<dbReference type="OrthoDB" id="270912at2759"/>
<sequence>MSSTELKMSEGRSFVANNPLHGKNSPANIKFTELAAKDILVACIVFAITGSSAAYFVRPTLRYIVSSTFLGPFLGLDEASSLVAGPWAFRVMYFTVMWPMYTVLLLAVGTLAGMGTFFRPFVLKMWSRILPRAAAAKLGQLLS</sequence>
<organism evidence="3 4">
    <name type="scientific">Sphaeroforma arctica JP610</name>
    <dbReference type="NCBI Taxonomy" id="667725"/>
    <lineage>
        <taxon>Eukaryota</taxon>
        <taxon>Ichthyosporea</taxon>
        <taxon>Ichthyophonida</taxon>
        <taxon>Sphaeroforma</taxon>
    </lineage>
</organism>
<keyword evidence="1" id="KW-0812">Transmembrane</keyword>
<evidence type="ECO:0000313" key="3">
    <source>
        <dbReference type="EMBL" id="KNC77629.1"/>
    </source>
</evidence>
<protein>
    <recommendedName>
        <fullName evidence="2">DUF6787 domain-containing protein</fullName>
    </recommendedName>
</protein>
<evidence type="ECO:0000313" key="4">
    <source>
        <dbReference type="Proteomes" id="UP000054560"/>
    </source>
</evidence>
<reference evidence="3 4" key="1">
    <citation type="submission" date="2011-02" db="EMBL/GenBank/DDBJ databases">
        <title>The Genome Sequence of Sphaeroforma arctica JP610.</title>
        <authorList>
            <consortium name="The Broad Institute Genome Sequencing Platform"/>
            <person name="Russ C."/>
            <person name="Cuomo C."/>
            <person name="Young S.K."/>
            <person name="Zeng Q."/>
            <person name="Gargeya S."/>
            <person name="Alvarado L."/>
            <person name="Berlin A."/>
            <person name="Chapman S.B."/>
            <person name="Chen Z."/>
            <person name="Freedman E."/>
            <person name="Gellesch M."/>
            <person name="Goldberg J."/>
            <person name="Griggs A."/>
            <person name="Gujja S."/>
            <person name="Heilman E."/>
            <person name="Heiman D."/>
            <person name="Howarth C."/>
            <person name="Mehta T."/>
            <person name="Neiman D."/>
            <person name="Pearson M."/>
            <person name="Roberts A."/>
            <person name="Saif S."/>
            <person name="Shea T."/>
            <person name="Shenoy N."/>
            <person name="Sisk P."/>
            <person name="Stolte C."/>
            <person name="Sykes S."/>
            <person name="White J."/>
            <person name="Yandava C."/>
            <person name="Burger G."/>
            <person name="Gray M.W."/>
            <person name="Holland P.W.H."/>
            <person name="King N."/>
            <person name="Lang F.B.F."/>
            <person name="Roger A.J."/>
            <person name="Ruiz-Trillo I."/>
            <person name="Haas B."/>
            <person name="Nusbaum C."/>
            <person name="Birren B."/>
        </authorList>
    </citation>
    <scope>NUCLEOTIDE SEQUENCE [LARGE SCALE GENOMIC DNA]</scope>
    <source>
        <strain evidence="3 4">JP610</strain>
    </source>
</reference>
<evidence type="ECO:0000259" key="2">
    <source>
        <dbReference type="Pfam" id="PF20584"/>
    </source>
</evidence>
<dbReference type="GeneID" id="25910414"/>